<gene>
    <name evidence="2" type="ORF">A6A05_11300</name>
</gene>
<dbReference type="GO" id="GO:0016788">
    <property type="term" value="F:hydrolase activity, acting on ester bonds"/>
    <property type="evidence" value="ECO:0007669"/>
    <property type="project" value="UniProtKB-ARBA"/>
</dbReference>
<comment type="caution">
    <text evidence="2">The sequence shown here is derived from an EMBL/GenBank/DDBJ whole genome shotgun (WGS) entry which is preliminary data.</text>
</comment>
<keyword evidence="3" id="KW-1185">Reference proteome</keyword>
<dbReference type="InterPro" id="IPR013830">
    <property type="entry name" value="SGNH_hydro"/>
</dbReference>
<sequence length="345" mass="37649">MGHAARIIAVNLGLLLAAIIAAEAVFGAWLIEAPLSRVNIQRNAFVKVDARDLYPGGTLFHFTRDEYGVRGGGAAPHAIDILTIGGSTTEQLYLPDDLTWQSVLTRELRAAGRPVTIANAGIDGQSTIGMLRNFEAWFPHVPGLHPRLVLAYVGINDAYLRPKSTDRLGFSSHFKMLQQNSAVLRLWETALGALNARKAKLNHGRVDWTRVNWTEVPGFSDTRSAWPDWRPAAYRQRLTDMVAAIRSMGALPVLVTQRRGDIRQRDGRLEGVVGDDGLTGLDHARLLAEANQVTLDVCGETGAICLDLAAGIDFGDGDFYDFLHNTPNGADKIGRWLAGPLLTLL</sequence>
<evidence type="ECO:0000259" key="1">
    <source>
        <dbReference type="Pfam" id="PF13472"/>
    </source>
</evidence>
<evidence type="ECO:0000313" key="3">
    <source>
        <dbReference type="Proteomes" id="UP000078543"/>
    </source>
</evidence>
<dbReference type="Pfam" id="PF13472">
    <property type="entry name" value="Lipase_GDSL_2"/>
    <property type="match status" value="1"/>
</dbReference>
<name>A0A178MSV2_9PROT</name>
<dbReference type="InterPro" id="IPR036514">
    <property type="entry name" value="SGNH_hydro_sf"/>
</dbReference>
<protein>
    <recommendedName>
        <fullName evidence="1">SGNH hydrolase-type esterase domain-containing protein</fullName>
    </recommendedName>
</protein>
<dbReference type="AlphaFoldDB" id="A0A178MSV2"/>
<reference evidence="2 3" key="1">
    <citation type="submission" date="2016-04" db="EMBL/GenBank/DDBJ databases">
        <title>Draft genome sequence of freshwater magnetotactic bacteria Magnetospirillum marisnigri SP-1 and Magnetospirillum moscoviense BB-1.</title>
        <authorList>
            <person name="Koziaeva V."/>
            <person name="Dziuba M.V."/>
            <person name="Ivanov T.M."/>
            <person name="Kuznetsov B."/>
            <person name="Grouzdev D.S."/>
        </authorList>
    </citation>
    <scope>NUCLEOTIDE SEQUENCE [LARGE SCALE GENOMIC DNA]</scope>
    <source>
        <strain evidence="2 3">BB-1</strain>
    </source>
</reference>
<dbReference type="EMBL" id="LWQU01000133">
    <property type="protein sequence ID" value="OAN51158.1"/>
    <property type="molecule type" value="Genomic_DNA"/>
</dbReference>
<organism evidence="2 3">
    <name type="scientific">Magnetospirillum moscoviense</name>
    <dbReference type="NCBI Taxonomy" id="1437059"/>
    <lineage>
        <taxon>Bacteria</taxon>
        <taxon>Pseudomonadati</taxon>
        <taxon>Pseudomonadota</taxon>
        <taxon>Alphaproteobacteria</taxon>
        <taxon>Rhodospirillales</taxon>
        <taxon>Rhodospirillaceae</taxon>
        <taxon>Magnetospirillum</taxon>
    </lineage>
</organism>
<dbReference type="SUPFAM" id="SSF52266">
    <property type="entry name" value="SGNH hydrolase"/>
    <property type="match status" value="1"/>
</dbReference>
<dbReference type="STRING" id="1437059.A6A05_11300"/>
<dbReference type="CDD" id="cd00229">
    <property type="entry name" value="SGNH_hydrolase"/>
    <property type="match status" value="1"/>
</dbReference>
<proteinExistence type="predicted"/>
<dbReference type="Proteomes" id="UP000078543">
    <property type="component" value="Unassembled WGS sequence"/>
</dbReference>
<dbReference type="RefSeq" id="WP_172822253.1">
    <property type="nucleotide sequence ID" value="NZ_LWQU01000133.1"/>
</dbReference>
<evidence type="ECO:0000313" key="2">
    <source>
        <dbReference type="EMBL" id="OAN51158.1"/>
    </source>
</evidence>
<dbReference type="Gene3D" id="3.40.50.1110">
    <property type="entry name" value="SGNH hydrolase"/>
    <property type="match status" value="1"/>
</dbReference>
<feature type="domain" description="SGNH hydrolase-type esterase" evidence="1">
    <location>
        <begin position="84"/>
        <end position="330"/>
    </location>
</feature>
<accession>A0A178MSV2</accession>